<evidence type="ECO:0000256" key="3">
    <source>
        <dbReference type="ARBA" id="ARBA00023242"/>
    </source>
</evidence>
<keyword evidence="3" id="KW-0539">Nucleus</keyword>
<proteinExistence type="predicted"/>
<keyword evidence="6" id="KW-1185">Reference proteome</keyword>
<dbReference type="Gene3D" id="2.130.10.10">
    <property type="entry name" value="YVTN repeat-like/Quinoprotein amine dehydrogenase"/>
    <property type="match status" value="1"/>
</dbReference>
<dbReference type="STRING" id="1071380.I2GWE5"/>
<feature type="compositionally biased region" description="Basic residues" evidence="4">
    <location>
        <begin position="1"/>
        <end position="13"/>
    </location>
</feature>
<dbReference type="OrthoDB" id="4703at2759"/>
<dbReference type="InterPro" id="IPR015943">
    <property type="entry name" value="WD40/YVTN_repeat-like_dom_sf"/>
</dbReference>
<accession>I2GWE5</accession>
<organism evidence="5 6">
    <name type="scientific">Henningerozyma blattae (strain ATCC 34711 / CBS 6284 / DSM 70876 / NBRC 10599 / NRRL Y-10934 / UCD 77-7)</name>
    <name type="common">Yeast</name>
    <name type="synonym">Tetrapisispora blattae</name>
    <dbReference type="NCBI Taxonomy" id="1071380"/>
    <lineage>
        <taxon>Eukaryota</taxon>
        <taxon>Fungi</taxon>
        <taxon>Dikarya</taxon>
        <taxon>Ascomycota</taxon>
        <taxon>Saccharomycotina</taxon>
        <taxon>Saccharomycetes</taxon>
        <taxon>Saccharomycetales</taxon>
        <taxon>Saccharomycetaceae</taxon>
        <taxon>Henningerozyma</taxon>
    </lineage>
</organism>
<dbReference type="PANTHER" id="PTHR15052">
    <property type="entry name" value="RNA POLYMERASE III TRANSCRIPTION INITIATION FACTOR COMPLEX SUBUNIT"/>
    <property type="match status" value="1"/>
</dbReference>
<dbReference type="EMBL" id="HE806316">
    <property type="protein sequence ID" value="CCH58447.1"/>
    <property type="molecule type" value="Genomic_DNA"/>
</dbReference>
<dbReference type="FunCoup" id="I2GWE5">
    <property type="interactions" value="256"/>
</dbReference>
<dbReference type="SUPFAM" id="SSF50978">
    <property type="entry name" value="WD40 repeat-like"/>
    <property type="match status" value="1"/>
</dbReference>
<dbReference type="eggNOG" id="ENOG502S1WJ">
    <property type="taxonomic scope" value="Eukaryota"/>
</dbReference>
<dbReference type="InterPro" id="IPR052416">
    <property type="entry name" value="GTF3C_component"/>
</dbReference>
<evidence type="ECO:0000313" key="5">
    <source>
        <dbReference type="EMBL" id="CCH58447.1"/>
    </source>
</evidence>
<dbReference type="GO" id="GO:0042791">
    <property type="term" value="P:5S class rRNA transcription by RNA polymerase III"/>
    <property type="evidence" value="ECO:0007669"/>
    <property type="project" value="EnsemblFungi"/>
</dbReference>
<evidence type="ECO:0000256" key="1">
    <source>
        <dbReference type="ARBA" id="ARBA00004123"/>
    </source>
</evidence>
<dbReference type="RefSeq" id="XP_004177966.1">
    <property type="nucleotide sequence ID" value="XM_004177918.1"/>
</dbReference>
<evidence type="ECO:0000256" key="4">
    <source>
        <dbReference type="SAM" id="MobiDB-lite"/>
    </source>
</evidence>
<gene>
    <name evidence="5" type="primary">TBLA0A06550</name>
    <name evidence="5" type="ORF">TBLA_0A06550</name>
</gene>
<feature type="region of interest" description="Disordered" evidence="4">
    <location>
        <begin position="53"/>
        <end position="72"/>
    </location>
</feature>
<reference evidence="5 6" key="1">
    <citation type="journal article" date="2011" name="Proc. Natl. Acad. Sci. U.S.A.">
        <title>Evolutionary erosion of yeast sex chromosomes by mating-type switching accidents.</title>
        <authorList>
            <person name="Gordon J.L."/>
            <person name="Armisen D."/>
            <person name="Proux-Wera E."/>
            <person name="Oheigeartaigh S.S."/>
            <person name="Byrne K.P."/>
            <person name="Wolfe K.H."/>
        </authorList>
    </citation>
    <scope>NUCLEOTIDE SEQUENCE [LARGE SCALE GENOMIC DNA]</scope>
    <source>
        <strain evidence="6">ATCC 34711 / CBS 6284 / DSM 70876 / NBRC 10599 / NRRL Y-10934 / UCD 77-7</strain>
    </source>
</reference>
<feature type="compositionally biased region" description="Basic residues" evidence="4">
    <location>
        <begin position="57"/>
        <end position="67"/>
    </location>
</feature>
<feature type="compositionally biased region" description="Low complexity" evidence="4">
    <location>
        <begin position="16"/>
        <end position="25"/>
    </location>
</feature>
<feature type="region of interest" description="Disordered" evidence="4">
    <location>
        <begin position="1"/>
        <end position="25"/>
    </location>
</feature>
<dbReference type="GO" id="GO:0001003">
    <property type="term" value="F:RNA polymerase III type 2 promoter sequence-specific DNA binding"/>
    <property type="evidence" value="ECO:0007669"/>
    <property type="project" value="EnsemblFungi"/>
</dbReference>
<dbReference type="GO" id="GO:0000127">
    <property type="term" value="C:transcription factor TFIIIC complex"/>
    <property type="evidence" value="ECO:0007669"/>
    <property type="project" value="EnsemblFungi"/>
</dbReference>
<dbReference type="KEGG" id="tbl:TBLA_0A06550"/>
<keyword evidence="2" id="KW-0804">Transcription</keyword>
<name>I2GWE5_HENB6</name>
<evidence type="ECO:0000256" key="2">
    <source>
        <dbReference type="ARBA" id="ARBA00023163"/>
    </source>
</evidence>
<dbReference type="InterPro" id="IPR036322">
    <property type="entry name" value="WD40_repeat_dom_sf"/>
</dbReference>
<feature type="region of interest" description="Disordered" evidence="4">
    <location>
        <begin position="142"/>
        <end position="214"/>
    </location>
</feature>
<dbReference type="GeneID" id="14492974"/>
<dbReference type="Proteomes" id="UP000002866">
    <property type="component" value="Chromosome 1"/>
</dbReference>
<dbReference type="AlphaFoldDB" id="I2GWE5"/>
<dbReference type="InParanoid" id="I2GWE5"/>
<evidence type="ECO:0000313" key="6">
    <source>
        <dbReference type="Proteomes" id="UP000002866"/>
    </source>
</evidence>
<comment type="subcellular location">
    <subcellularLocation>
        <location evidence="1">Nucleus</location>
    </subcellularLocation>
</comment>
<dbReference type="OMA" id="RLWKWDY"/>
<protein>
    <submittedName>
        <fullName evidence="5">Uncharacterized protein</fullName>
    </submittedName>
</protein>
<sequence length="747" mass="84707">MLPVKKRRGRPPKSKNIANSSVAVNNANENIIENTSNNPVANDMLNLVATAVDKASKSTKRPKRSNSKKSIDQYFRTTPSFDILGNDEATSIPVSQSASNIPGVDTTHEIVTDDNENDEDFVIIEDYVDDDKDYIANEEEDVAMELEDNNDDTDYTNELGDDANYDDNDIQTEKKPKRKNASTKEKSTSAKRPYKKRTKKEIAPTPIPISTPDSTLEKKGRIIRALKDLSSARDKIERMYGLNRDKLLNLAKIKEGFETSLFDFPSSNIQKDSRFYVECIPPCAQEDITNVLINDDTKKTQYHEITDEIYRDLFHSRVEPVSVEIGDVSYDLQTDDLAQFPIFPIEPRTGFLYNIGGMVTDMVWLHQKIDNEQQYLAVSTSQYFDKPLDNHLRMFHGQSHVSTISIFRLNIKTLEFIKLYTVINPYGEAWNLKWHEGYNNPSNLGLLGFVCQDGSVKFLEIPNITDSMNTSNNNGNKNGKIIFCESPSISMSLPNTLITCFDFLSPTTIICGFKNGYIAEYDLRDPQIPSYYKQIHDSYIINIVAAYSEFEPLVVSTVSVDGYLYLFDPRSIFTTKTTVTRFRGSNTIPITYIPQLYTLLHSDGANSLKSVPPRTVFAVHPVSLMESTITSISGSRLHPLSLTSTADGMLIIDNITRRYLTTIKNTSSTHKSLRLWKWDYSSKQNKYRLDFNYTKYQLNVNDVSKIHLDPQGINICCVKWNETNIAGKFYAFANSAGILTVERLGEE</sequence>
<dbReference type="GO" id="GO:0005634">
    <property type="term" value="C:nucleus"/>
    <property type="evidence" value="ECO:0007669"/>
    <property type="project" value="UniProtKB-SubCell"/>
</dbReference>
<dbReference type="GO" id="GO:0001002">
    <property type="term" value="F:RNA polymerase III type 1 promoter sequence-specific DNA binding"/>
    <property type="evidence" value="ECO:0007669"/>
    <property type="project" value="EnsemblFungi"/>
</dbReference>
<dbReference type="PANTHER" id="PTHR15052:SF2">
    <property type="entry name" value="GENERAL TRANSCRIPTION FACTOR 3C POLYPEPTIDE 2"/>
    <property type="match status" value="1"/>
</dbReference>
<feature type="compositionally biased region" description="Acidic residues" evidence="4">
    <location>
        <begin position="142"/>
        <end position="170"/>
    </location>
</feature>
<dbReference type="HOGENOM" id="CLU_023122_0_0_1"/>